<evidence type="ECO:0000313" key="2">
    <source>
        <dbReference type="Proteomes" id="UP000075809"/>
    </source>
</evidence>
<organism evidence="1 2">
    <name type="scientific">Mycetomoellerius zeteki</name>
    <dbReference type="NCBI Taxonomy" id="64791"/>
    <lineage>
        <taxon>Eukaryota</taxon>
        <taxon>Metazoa</taxon>
        <taxon>Ecdysozoa</taxon>
        <taxon>Arthropoda</taxon>
        <taxon>Hexapoda</taxon>
        <taxon>Insecta</taxon>
        <taxon>Pterygota</taxon>
        <taxon>Neoptera</taxon>
        <taxon>Endopterygota</taxon>
        <taxon>Hymenoptera</taxon>
        <taxon>Apocrita</taxon>
        <taxon>Aculeata</taxon>
        <taxon>Formicoidea</taxon>
        <taxon>Formicidae</taxon>
        <taxon>Myrmicinae</taxon>
        <taxon>Mycetomoellerius</taxon>
    </lineage>
</organism>
<dbReference type="AlphaFoldDB" id="A0A151X4U1"/>
<keyword evidence="2" id="KW-1185">Reference proteome</keyword>
<dbReference type="Proteomes" id="UP000075809">
    <property type="component" value="Unassembled WGS sequence"/>
</dbReference>
<dbReference type="EMBL" id="KQ982536">
    <property type="protein sequence ID" value="KYQ55443.1"/>
    <property type="molecule type" value="Genomic_DNA"/>
</dbReference>
<gene>
    <name evidence="1" type="ORF">ALC60_05680</name>
</gene>
<name>A0A151X4U1_9HYME</name>
<reference evidence="1 2" key="1">
    <citation type="submission" date="2015-09" db="EMBL/GenBank/DDBJ databases">
        <title>Trachymyrmex zeteki WGS genome.</title>
        <authorList>
            <person name="Nygaard S."/>
            <person name="Hu H."/>
            <person name="Boomsma J."/>
            <person name="Zhang G."/>
        </authorList>
    </citation>
    <scope>NUCLEOTIDE SEQUENCE [LARGE SCALE GENOMIC DNA]</scope>
    <source>
        <strain evidence="1">Tzet28-1</strain>
        <tissue evidence="1">Whole body</tissue>
    </source>
</reference>
<proteinExistence type="predicted"/>
<evidence type="ECO:0000313" key="1">
    <source>
        <dbReference type="EMBL" id="KYQ55443.1"/>
    </source>
</evidence>
<accession>A0A151X4U1</accession>
<protein>
    <submittedName>
        <fullName evidence="1">Uncharacterized protein</fullName>
    </submittedName>
</protein>
<sequence>MALEGKRRGKRSSTTLEVRREIGTPSAAVDIPGRACARIFILRENRCSTAAMFRPLTKRNWAKRLYDDGRNIEDDDYGASRACNPFNVATLT</sequence>